<evidence type="ECO:0000259" key="5">
    <source>
        <dbReference type="Pfam" id="PF08303"/>
    </source>
</evidence>
<organism evidence="7 8">
    <name type="scientific">Phellinidium pouzarii</name>
    <dbReference type="NCBI Taxonomy" id="167371"/>
    <lineage>
        <taxon>Eukaryota</taxon>
        <taxon>Fungi</taxon>
        <taxon>Dikarya</taxon>
        <taxon>Basidiomycota</taxon>
        <taxon>Agaricomycotina</taxon>
        <taxon>Agaricomycetes</taxon>
        <taxon>Hymenochaetales</taxon>
        <taxon>Hymenochaetaceae</taxon>
        <taxon>Phellinidium</taxon>
    </lineage>
</organism>
<dbReference type="GO" id="GO:0003972">
    <property type="term" value="F:RNA ligase (ATP) activity"/>
    <property type="evidence" value="ECO:0007669"/>
    <property type="project" value="UniProtKB-UniRule"/>
</dbReference>
<evidence type="ECO:0000259" key="6">
    <source>
        <dbReference type="Pfam" id="PF09511"/>
    </source>
</evidence>
<feature type="domain" description="T4 RNA ligase 1-like N-terminal" evidence="6">
    <location>
        <begin position="63"/>
        <end position="313"/>
    </location>
</feature>
<dbReference type="Proteomes" id="UP000308199">
    <property type="component" value="Unassembled WGS sequence"/>
</dbReference>
<comment type="caution">
    <text evidence="7">The sequence shown here is derived from an EMBL/GenBank/DDBJ whole genome shotgun (WGS) entry which is preliminary data.</text>
</comment>
<dbReference type="EMBL" id="SGPK01000031">
    <property type="protein sequence ID" value="THH10619.1"/>
    <property type="molecule type" value="Genomic_DNA"/>
</dbReference>
<evidence type="ECO:0000313" key="8">
    <source>
        <dbReference type="Proteomes" id="UP000308199"/>
    </source>
</evidence>
<keyword evidence="1" id="KW-0819">tRNA processing</keyword>
<sequence>MASSSTTVDHELVRKLMTLSKKDKKLVHSSTYCAPADPAITLRSWKMNEFKYYDVPSPFPTLARGLFSTWVSEDGKSDEGDEKGMYRIVARGYDKFFNIGEVPWTTWDTLEKHTCAPYVMTLKSNGCIIFIAALSPTKLLVTSKHSLGPVVNAPVSHAQAGENWLMKHIAKSGKSPEQLAQVLWDNNWTAVAELCDDSFEEHVLPYSPEKTGLHLHGINLSMGTFKTLLSEDVAAFAREWGLIETPFHVVHSIKEVREFSDEIAKNGNWHGDPIEGFVVRTHVAPESSFKDAGAPPYPPGSSFFFKVKYDEPYMMYRDWREITKNLLSAKGDIREAKVSRAKLRRPESELYFLWVRDEIARDRNQFKEYTNGKGIIAVRERFLKWMEARNKADDLANVMGAMSINSEQTQKFGKTIIVPISIPGCGKTSIAVALKHLFGFGHVQSDDINKKKAAPIFIRRVLEELNKHDVVIADKNNHLSSHRENLRRAVQHSSPPVRLVALHWPLEKPPAVIHRICSDRIMARGENHQSLLADAEARSHESVIWMFLSQTEELANKEVDEVVEMDFEEDLEQSLDRAIDACVRVLNLPKPSQEAVGRALAAARSYKPMTLKKDEDQKRAQDKKAAQEEKAQAKAERAPPAGRIRYYALLPELNLHTIMQDRLAQDDVPAAAVRLWKMFVKKNRVTTIPHVTLVHYKLLPAEKILWDRCHSLFLHPSPPTFEVELGHLIYDGRMIVITVKDVKVAIDPGEDTHKDATEFVSSLSSDFKNLLHITVGTRETSINAYEARALIDEWRSGKNKKIVSLPFSGVVVKGRLKGMNH</sequence>
<dbReference type="PANTHER" id="PTHR32004:SF1">
    <property type="entry name" value="TRNA LIGASE"/>
    <property type="match status" value="1"/>
</dbReference>
<reference evidence="7 8" key="1">
    <citation type="submission" date="2019-02" db="EMBL/GenBank/DDBJ databases">
        <title>Genome sequencing of the rare red list fungi Phellinidium pouzarii.</title>
        <authorList>
            <person name="Buettner E."/>
            <person name="Kellner H."/>
        </authorList>
    </citation>
    <scope>NUCLEOTIDE SEQUENCE [LARGE SCALE GENOMIC DNA]</scope>
    <source>
        <strain evidence="7 8">DSM 108285</strain>
    </source>
</reference>
<dbReference type="GO" id="GO:0051730">
    <property type="term" value="F:GTP-dependent polyribonucleotide 5'-hydroxyl-kinase activity"/>
    <property type="evidence" value="ECO:0007669"/>
    <property type="project" value="InterPro"/>
</dbReference>
<feature type="domain" description="tRNA ligase kinase" evidence="5">
    <location>
        <begin position="416"/>
        <end position="556"/>
    </location>
</feature>
<evidence type="ECO:0000259" key="4">
    <source>
        <dbReference type="Pfam" id="PF08302"/>
    </source>
</evidence>
<feature type="compositionally biased region" description="Basic and acidic residues" evidence="3">
    <location>
        <begin position="611"/>
        <end position="637"/>
    </location>
</feature>
<dbReference type="Pfam" id="PF09511">
    <property type="entry name" value="RNA_lig_T4_1"/>
    <property type="match status" value="1"/>
</dbReference>
<feature type="domain" description="tRNA ligase phosphodiesterase" evidence="4">
    <location>
        <begin position="590"/>
        <end position="816"/>
    </location>
</feature>
<dbReference type="AlphaFoldDB" id="A0A4S4LFL5"/>
<dbReference type="Pfam" id="PF08303">
    <property type="entry name" value="tRNA_lig_kinase"/>
    <property type="match status" value="1"/>
</dbReference>
<evidence type="ECO:0000256" key="3">
    <source>
        <dbReference type="SAM" id="MobiDB-lite"/>
    </source>
</evidence>
<comment type="similarity">
    <text evidence="1">Belongs to the TRL1 family.</text>
</comment>
<dbReference type="Gene3D" id="3.40.50.300">
    <property type="entry name" value="P-loop containing nucleotide triphosphate hydrolases"/>
    <property type="match status" value="1"/>
</dbReference>
<protein>
    <recommendedName>
        <fullName evidence="1">tRNA ligase</fullName>
        <ecNumber evidence="1">6.5.1.3</ecNumber>
    </recommendedName>
</protein>
<evidence type="ECO:0000256" key="1">
    <source>
        <dbReference type="PIRNR" id="PIRNR019634"/>
    </source>
</evidence>
<evidence type="ECO:0000256" key="2">
    <source>
        <dbReference type="PIRSR" id="PIRSR019634-50"/>
    </source>
</evidence>
<dbReference type="Pfam" id="PF08302">
    <property type="entry name" value="tRNA_lig_CPD"/>
    <property type="match status" value="1"/>
</dbReference>
<dbReference type="InterPro" id="IPR012387">
    <property type="entry name" value="Trl1_fun"/>
</dbReference>
<feature type="region of interest" description="Disordered" evidence="3">
    <location>
        <begin position="607"/>
        <end position="637"/>
    </location>
</feature>
<dbReference type="PIRSF" id="PIRSF019634">
    <property type="entry name" value="tRNA_lig_yeast"/>
    <property type="match status" value="1"/>
</dbReference>
<feature type="active site" description="N6-AMP-lysine intermediate" evidence="2">
    <location>
        <position position="123"/>
    </location>
</feature>
<dbReference type="InterPro" id="IPR015966">
    <property type="entry name" value="tRNA_lig_kin_fungi"/>
</dbReference>
<dbReference type="InterPro" id="IPR015965">
    <property type="entry name" value="tRNA_lig_PDEase"/>
</dbReference>
<dbReference type="GO" id="GO:0005634">
    <property type="term" value="C:nucleus"/>
    <property type="evidence" value="ECO:0007669"/>
    <property type="project" value="TreeGrafter"/>
</dbReference>
<dbReference type="PANTHER" id="PTHR32004">
    <property type="entry name" value="TRNA LIGASE"/>
    <property type="match status" value="1"/>
</dbReference>
<evidence type="ECO:0000313" key="7">
    <source>
        <dbReference type="EMBL" id="THH10619.1"/>
    </source>
</evidence>
<dbReference type="SUPFAM" id="SSF52540">
    <property type="entry name" value="P-loop containing nucleoside triphosphate hydrolases"/>
    <property type="match status" value="1"/>
</dbReference>
<accession>A0A4S4LFL5</accession>
<dbReference type="GO" id="GO:0005524">
    <property type="term" value="F:ATP binding"/>
    <property type="evidence" value="ECO:0007669"/>
    <property type="project" value="UniProtKB-UniRule"/>
</dbReference>
<dbReference type="GO" id="GO:0006388">
    <property type="term" value="P:tRNA splicing, via endonucleolytic cleavage and ligation"/>
    <property type="evidence" value="ECO:0007669"/>
    <property type="project" value="UniProtKB-UniRule"/>
</dbReference>
<dbReference type="GO" id="GO:0008081">
    <property type="term" value="F:phosphoric diester hydrolase activity"/>
    <property type="evidence" value="ECO:0007669"/>
    <property type="project" value="InterPro"/>
</dbReference>
<name>A0A4S4LFL5_9AGAM</name>
<proteinExistence type="inferred from homology"/>
<dbReference type="InterPro" id="IPR019039">
    <property type="entry name" value="T4-Rnl1-like_N"/>
</dbReference>
<gene>
    <name evidence="7" type="ORF">EW145_g1197</name>
</gene>
<keyword evidence="1" id="KW-0436">Ligase</keyword>
<dbReference type="OrthoDB" id="276239at2759"/>
<keyword evidence="8" id="KW-1185">Reference proteome</keyword>
<comment type="catalytic activity">
    <reaction evidence="1">
        <text>ATP + (ribonucleotide)n-3'-hydroxyl + 5'-phospho-(ribonucleotide)m = (ribonucleotide)n+m + AMP + diphosphate.</text>
        <dbReference type="EC" id="6.5.1.3"/>
    </reaction>
</comment>
<dbReference type="InterPro" id="IPR027417">
    <property type="entry name" value="P-loop_NTPase"/>
</dbReference>
<dbReference type="EC" id="6.5.1.3" evidence="1"/>